<dbReference type="InterPro" id="IPR048846">
    <property type="entry name" value="PaaX-like_central"/>
</dbReference>
<evidence type="ECO:0000313" key="4">
    <source>
        <dbReference type="EMBL" id="GAA1403093.1"/>
    </source>
</evidence>
<dbReference type="Pfam" id="PF08223">
    <property type="entry name" value="PaaX_C"/>
    <property type="match status" value="1"/>
</dbReference>
<dbReference type="InterPro" id="IPR012906">
    <property type="entry name" value="PaaX-like_N"/>
</dbReference>
<accession>A0ABN1YG79</accession>
<evidence type="ECO:0000313" key="5">
    <source>
        <dbReference type="Proteomes" id="UP001501414"/>
    </source>
</evidence>
<name>A0ABN1YG79_9PSEU</name>
<dbReference type="PANTHER" id="PTHR30319">
    <property type="entry name" value="PHENYLACETIC ACID REGULATOR-RELATED TRANSCRIPTIONAL REPRESSOR"/>
    <property type="match status" value="1"/>
</dbReference>
<feature type="domain" description="Transcriptional repressor PaaX-like N-terminal" evidence="1">
    <location>
        <begin position="21"/>
        <end position="80"/>
    </location>
</feature>
<evidence type="ECO:0000259" key="3">
    <source>
        <dbReference type="Pfam" id="PF20803"/>
    </source>
</evidence>
<feature type="domain" description="Transcriptional repressor PaaX-like central Cas2-like" evidence="3">
    <location>
        <begin position="104"/>
        <end position="175"/>
    </location>
</feature>
<protein>
    <submittedName>
        <fullName evidence="4">Phenylacetic acid degradation operon negative regulatory protein PaaX</fullName>
    </submittedName>
</protein>
<dbReference type="Gene3D" id="1.10.10.10">
    <property type="entry name" value="Winged helix-like DNA-binding domain superfamily/Winged helix DNA-binding domain"/>
    <property type="match status" value="1"/>
</dbReference>
<dbReference type="Gene3D" id="3.30.70.2650">
    <property type="match status" value="1"/>
</dbReference>
<dbReference type="PANTHER" id="PTHR30319:SF1">
    <property type="entry name" value="TRANSCRIPTIONAL REPRESSOR PAAX"/>
    <property type="match status" value="1"/>
</dbReference>
<evidence type="ECO:0000259" key="2">
    <source>
        <dbReference type="Pfam" id="PF08223"/>
    </source>
</evidence>
<dbReference type="Pfam" id="PF20803">
    <property type="entry name" value="PaaX_M"/>
    <property type="match status" value="1"/>
</dbReference>
<evidence type="ECO:0000259" key="1">
    <source>
        <dbReference type="Pfam" id="PF07848"/>
    </source>
</evidence>
<dbReference type="InterPro" id="IPR013225">
    <property type="entry name" value="PaaX_C"/>
</dbReference>
<organism evidence="4 5">
    <name type="scientific">Pseudonocardia kongjuensis</name>
    <dbReference type="NCBI Taxonomy" id="102227"/>
    <lineage>
        <taxon>Bacteria</taxon>
        <taxon>Bacillati</taxon>
        <taxon>Actinomycetota</taxon>
        <taxon>Actinomycetes</taxon>
        <taxon>Pseudonocardiales</taxon>
        <taxon>Pseudonocardiaceae</taxon>
        <taxon>Pseudonocardia</taxon>
    </lineage>
</organism>
<comment type="caution">
    <text evidence="4">The sequence shown here is derived from an EMBL/GenBank/DDBJ whole genome shotgun (WGS) entry which is preliminary data.</text>
</comment>
<feature type="domain" description="Transcriptional repressor PaaX-like C-terminal" evidence="2">
    <location>
        <begin position="184"/>
        <end position="266"/>
    </location>
</feature>
<gene>
    <name evidence="4" type="primary">paaX</name>
    <name evidence="4" type="ORF">GCM10009613_63790</name>
</gene>
<dbReference type="EMBL" id="BAAAJK010000059">
    <property type="protein sequence ID" value="GAA1403093.1"/>
    <property type="molecule type" value="Genomic_DNA"/>
</dbReference>
<dbReference type="Pfam" id="PF07848">
    <property type="entry name" value="PaaX"/>
    <property type="match status" value="1"/>
</dbReference>
<dbReference type="InterPro" id="IPR036388">
    <property type="entry name" value="WH-like_DNA-bd_sf"/>
</dbReference>
<proteinExistence type="predicted"/>
<dbReference type="PIRSF" id="PIRSF020623">
    <property type="entry name" value="PaaX"/>
    <property type="match status" value="1"/>
</dbReference>
<dbReference type="Gene3D" id="1.20.58.1460">
    <property type="match status" value="1"/>
</dbReference>
<reference evidence="4 5" key="1">
    <citation type="journal article" date="2019" name="Int. J. Syst. Evol. Microbiol.">
        <title>The Global Catalogue of Microorganisms (GCM) 10K type strain sequencing project: providing services to taxonomists for standard genome sequencing and annotation.</title>
        <authorList>
            <consortium name="The Broad Institute Genomics Platform"/>
            <consortium name="The Broad Institute Genome Sequencing Center for Infectious Disease"/>
            <person name="Wu L."/>
            <person name="Ma J."/>
        </authorList>
    </citation>
    <scope>NUCLEOTIDE SEQUENCE [LARGE SCALE GENOMIC DNA]</scope>
    <source>
        <strain evidence="4 5">JCM 11896</strain>
    </source>
</reference>
<keyword evidence="5" id="KW-1185">Reference proteome</keyword>
<dbReference type="InterPro" id="IPR011965">
    <property type="entry name" value="PaaX_trns_reg"/>
</dbReference>
<sequence length="277" mass="29238">MNGRARGEQPGRAGSAVAALVDVLIEYVAPGDGTVWHATLVDVLGTLGHSPAAVRQAVSRTVREGGLTTARHGRHSQVRITPQLRETLLQGSVDLAPDAPGGPGDGSWDVVVVGPHADRRARDRSRSALLLAGWGRLGDGVWLAPRSRYLDLVLAALESEGAAVTALRSQIVHPDAAAVVAGAWDLDAVARHYDALLAGFADRTADGPAGCFAAWTALSRAWRDCALADPGLPEDALPADWPRERARELVLRCRSAWRPAAHGHFADRARRTGPGDG</sequence>
<dbReference type="RefSeq" id="WP_344030123.1">
    <property type="nucleotide sequence ID" value="NZ_BAAAJK010000059.1"/>
</dbReference>
<dbReference type="Proteomes" id="UP001501414">
    <property type="component" value="Unassembled WGS sequence"/>
</dbReference>